<dbReference type="EMBL" id="CP031222">
    <property type="protein sequence ID" value="AXI02438.1"/>
    <property type="molecule type" value="Genomic_DNA"/>
</dbReference>
<organism evidence="1 2">
    <name type="scientific">Aquirhabdus parva</name>
    <dbReference type="NCBI Taxonomy" id="2283318"/>
    <lineage>
        <taxon>Bacteria</taxon>
        <taxon>Pseudomonadati</taxon>
        <taxon>Pseudomonadota</taxon>
        <taxon>Gammaproteobacteria</taxon>
        <taxon>Moraxellales</taxon>
        <taxon>Moraxellaceae</taxon>
        <taxon>Aquirhabdus</taxon>
    </lineage>
</organism>
<reference evidence="1 2" key="1">
    <citation type="submission" date="2018-07" db="EMBL/GenBank/DDBJ databases">
        <title>Genome sequencing of Moraxellaceae gen. HYN0046.</title>
        <authorList>
            <person name="Kim M."/>
            <person name="Yi H."/>
        </authorList>
    </citation>
    <scope>NUCLEOTIDE SEQUENCE [LARGE SCALE GENOMIC DNA]</scope>
    <source>
        <strain evidence="1 2">HYN0046</strain>
    </source>
</reference>
<evidence type="ECO:0000313" key="1">
    <source>
        <dbReference type="EMBL" id="AXI02438.1"/>
    </source>
</evidence>
<accession>A0A345P579</accession>
<dbReference type="RefSeq" id="WP_114898548.1">
    <property type="nucleotide sequence ID" value="NZ_CP031222.1"/>
</dbReference>
<gene>
    <name evidence="1" type="ORF">HYN46_06100</name>
</gene>
<protein>
    <submittedName>
        <fullName evidence="1">Uncharacterized protein</fullName>
    </submittedName>
</protein>
<dbReference type="KEGG" id="mbah:HYN46_06100"/>
<dbReference type="AlphaFoldDB" id="A0A345P579"/>
<dbReference type="OrthoDB" id="9182343at2"/>
<proteinExistence type="predicted"/>
<keyword evidence="2" id="KW-1185">Reference proteome</keyword>
<sequence>MSEKKHYLYLQHSESVVASMSATIFSSLIQTNPLNDDNENELIEKSVALAIKLAELSDKLVESDEEWVKDRK</sequence>
<evidence type="ECO:0000313" key="2">
    <source>
        <dbReference type="Proteomes" id="UP000253940"/>
    </source>
</evidence>
<name>A0A345P579_9GAMM</name>
<dbReference type="Proteomes" id="UP000253940">
    <property type="component" value="Chromosome"/>
</dbReference>